<gene>
    <name evidence="9" type="primary">murJ</name>
    <name evidence="9" type="ORF">EOT05_00600</name>
</gene>
<feature type="transmembrane region" description="Helical" evidence="8">
    <location>
        <begin position="468"/>
        <end position="489"/>
    </location>
</feature>
<feature type="transmembrane region" description="Helical" evidence="8">
    <location>
        <begin position="213"/>
        <end position="240"/>
    </location>
</feature>
<dbReference type="GO" id="GO:0008360">
    <property type="term" value="P:regulation of cell shape"/>
    <property type="evidence" value="ECO:0007669"/>
    <property type="project" value="UniProtKB-KW"/>
</dbReference>
<keyword evidence="6 8" id="KW-1133">Transmembrane helix</keyword>
<organism evidence="9 10">
    <name type="scientific">Candidatus Microsaccharimonas sossegonensis</name>
    <dbReference type="NCBI Taxonomy" id="2506948"/>
    <lineage>
        <taxon>Bacteria</taxon>
        <taxon>Candidatus Saccharimonadota</taxon>
        <taxon>Candidatus Saccharimonadia</taxon>
        <taxon>Candidatus Saccharimonadales</taxon>
        <taxon>Candidatus Saccharimonadaceae</taxon>
        <taxon>Candidatus Microsaccharimonas</taxon>
    </lineage>
</organism>
<dbReference type="GO" id="GO:0005886">
    <property type="term" value="C:plasma membrane"/>
    <property type="evidence" value="ECO:0007669"/>
    <property type="project" value="UniProtKB-SubCell"/>
</dbReference>
<keyword evidence="2" id="KW-1003">Cell membrane</keyword>
<keyword evidence="5" id="KW-0573">Peptidoglycan synthesis</keyword>
<keyword evidence="10" id="KW-1185">Reference proteome</keyword>
<evidence type="ECO:0000256" key="2">
    <source>
        <dbReference type="ARBA" id="ARBA00022475"/>
    </source>
</evidence>
<dbReference type="GO" id="GO:0009252">
    <property type="term" value="P:peptidoglycan biosynthetic process"/>
    <property type="evidence" value="ECO:0007669"/>
    <property type="project" value="UniProtKB-KW"/>
</dbReference>
<feature type="transmembrane region" description="Helical" evidence="8">
    <location>
        <begin position="174"/>
        <end position="193"/>
    </location>
</feature>
<accession>A0A4Q0AGQ0</accession>
<dbReference type="InterPro" id="IPR004268">
    <property type="entry name" value="MurJ"/>
</dbReference>
<evidence type="ECO:0000256" key="6">
    <source>
        <dbReference type="ARBA" id="ARBA00022989"/>
    </source>
</evidence>
<dbReference type="InterPro" id="IPR051050">
    <property type="entry name" value="Lipid_II_flippase_MurJ/MviN"/>
</dbReference>
<feature type="transmembrane region" description="Helical" evidence="8">
    <location>
        <begin position="336"/>
        <end position="360"/>
    </location>
</feature>
<dbReference type="Proteomes" id="UP000289257">
    <property type="component" value="Unassembled WGS sequence"/>
</dbReference>
<evidence type="ECO:0000313" key="9">
    <source>
        <dbReference type="EMBL" id="RWZ78253.1"/>
    </source>
</evidence>
<feature type="transmembrane region" description="Helical" evidence="8">
    <location>
        <begin position="66"/>
        <end position="84"/>
    </location>
</feature>
<comment type="caution">
    <text evidence="9">The sequence shown here is derived from an EMBL/GenBank/DDBJ whole genome shotgun (WGS) entry which is preliminary data.</text>
</comment>
<dbReference type="PANTHER" id="PTHR47019">
    <property type="entry name" value="LIPID II FLIPPASE MURJ"/>
    <property type="match status" value="1"/>
</dbReference>
<name>A0A4Q0AGQ0_9BACT</name>
<dbReference type="EMBL" id="SCKX01000001">
    <property type="protein sequence ID" value="RWZ78253.1"/>
    <property type="molecule type" value="Genomic_DNA"/>
</dbReference>
<evidence type="ECO:0000256" key="3">
    <source>
        <dbReference type="ARBA" id="ARBA00022692"/>
    </source>
</evidence>
<evidence type="ECO:0000256" key="5">
    <source>
        <dbReference type="ARBA" id="ARBA00022984"/>
    </source>
</evidence>
<sequence length="549" mass="60494">MISFRTTISKLNKKLPLQLAAALLAGSSLLASLLGIFRDRLFNSLYYITYPTGADAYTVAFTIPDFMFIILVSGALSVSFIPVFNQRLTSGNKKSAWELSTSIINLMALATLVTSILIIIFADPLVRYVVGPGLDESSRSLAVSMMRVIAVSPFLFAVATVITSMQQAVGRFAFFALAPALYNVGIIIGLLFFTNGIKIFGWQVFDGGIMGVALGVVLGAMLQLVVSTFGLFGMGFTYTFRIYWKNKGFRQVLRLLPPRSLDQGIDYVNSIVETNIASRLLAGSVRAYQQVQSLTYVPINLIGVAISTAAFPRMTERMAEGRPDLFKSELQQVLRVIIWLTLPVTVLAILGRGYIVNFIVNGGDPYMANILAVLAISIIFRSVYFISARSFYAQQDTRTPLYISLFTIALNITLAVWFTLGLRMGVQGLAWAAVIVSIIEVSVLFTIMSRRIKGLFDAPFIHAIGRMASAAGFTAIVTYASVAVLPLSSTDQRLFDSAPKFILITAISFTVYLLFCHIFKLKEVRPVISRIQKILFKRPEIKDESNKHS</sequence>
<feature type="transmembrane region" description="Helical" evidence="8">
    <location>
        <begin position="141"/>
        <end position="162"/>
    </location>
</feature>
<dbReference type="CDD" id="cd13123">
    <property type="entry name" value="MATE_MurJ_like"/>
    <property type="match status" value="1"/>
</dbReference>
<keyword evidence="7 8" id="KW-0472">Membrane</keyword>
<dbReference type="PRINTS" id="PR01806">
    <property type="entry name" value="VIRFACTRMVIN"/>
</dbReference>
<dbReference type="GO" id="GO:0015648">
    <property type="term" value="F:lipid-linked peptidoglycan transporter activity"/>
    <property type="evidence" value="ECO:0007669"/>
    <property type="project" value="TreeGrafter"/>
</dbReference>
<dbReference type="Pfam" id="PF03023">
    <property type="entry name" value="MurJ"/>
    <property type="match status" value="1"/>
</dbReference>
<feature type="transmembrane region" description="Helical" evidence="8">
    <location>
        <begin position="501"/>
        <end position="521"/>
    </location>
</feature>
<evidence type="ECO:0000313" key="10">
    <source>
        <dbReference type="Proteomes" id="UP000289257"/>
    </source>
</evidence>
<evidence type="ECO:0000256" key="4">
    <source>
        <dbReference type="ARBA" id="ARBA00022960"/>
    </source>
</evidence>
<dbReference type="NCBIfam" id="TIGR01695">
    <property type="entry name" value="murJ_mviN"/>
    <property type="match status" value="1"/>
</dbReference>
<protein>
    <submittedName>
        <fullName evidence="9">Murein biosynthesis integral membrane protein MurJ</fullName>
    </submittedName>
</protein>
<reference evidence="9" key="1">
    <citation type="submission" date="2019-01" db="EMBL/GenBank/DDBJ databases">
        <title>Genomic signatures and co-occurrence patterns of the ultra-small Saccharimodia (Patescibacteria phylum) suggest a symbiotic lifestyle.</title>
        <authorList>
            <person name="Lemos L."/>
            <person name="Medeiros J."/>
            <person name="Andreote F."/>
            <person name="Fernandes G."/>
            <person name="Varani A."/>
            <person name="Oliveira G."/>
            <person name="Pylro V."/>
        </authorList>
    </citation>
    <scope>NUCLEOTIDE SEQUENCE [LARGE SCALE GENOMIC DNA]</scope>
    <source>
        <strain evidence="9">AMD02</strain>
    </source>
</reference>
<proteinExistence type="predicted"/>
<keyword evidence="3 8" id="KW-0812">Transmembrane</keyword>
<dbReference type="AlphaFoldDB" id="A0A4Q0AGQ0"/>
<evidence type="ECO:0000256" key="8">
    <source>
        <dbReference type="SAM" id="Phobius"/>
    </source>
</evidence>
<feature type="transmembrane region" description="Helical" evidence="8">
    <location>
        <begin position="399"/>
        <end position="422"/>
    </location>
</feature>
<evidence type="ECO:0000256" key="1">
    <source>
        <dbReference type="ARBA" id="ARBA00004651"/>
    </source>
</evidence>
<dbReference type="GO" id="GO:0034204">
    <property type="term" value="P:lipid translocation"/>
    <property type="evidence" value="ECO:0007669"/>
    <property type="project" value="TreeGrafter"/>
</dbReference>
<keyword evidence="4" id="KW-0133">Cell shape</keyword>
<dbReference type="PANTHER" id="PTHR47019:SF1">
    <property type="entry name" value="LIPID II FLIPPASE MURJ"/>
    <property type="match status" value="1"/>
</dbReference>
<evidence type="ECO:0000256" key="7">
    <source>
        <dbReference type="ARBA" id="ARBA00023136"/>
    </source>
</evidence>
<comment type="subcellular location">
    <subcellularLocation>
        <location evidence="1">Cell membrane</location>
        <topology evidence="1">Multi-pass membrane protein</topology>
    </subcellularLocation>
</comment>
<feature type="transmembrane region" description="Helical" evidence="8">
    <location>
        <begin position="96"/>
        <end position="121"/>
    </location>
</feature>
<feature type="transmembrane region" description="Helical" evidence="8">
    <location>
        <begin position="428"/>
        <end position="447"/>
    </location>
</feature>
<feature type="transmembrane region" description="Helical" evidence="8">
    <location>
        <begin position="366"/>
        <end position="387"/>
    </location>
</feature>